<keyword evidence="1" id="KW-0694">RNA-binding</keyword>
<feature type="compositionally biased region" description="Low complexity" evidence="2">
    <location>
        <begin position="504"/>
        <end position="514"/>
    </location>
</feature>
<evidence type="ECO:0000313" key="5">
    <source>
        <dbReference type="Proteomes" id="UP000054383"/>
    </source>
</evidence>
<dbReference type="PROSITE" id="PS50102">
    <property type="entry name" value="RRM"/>
    <property type="match status" value="1"/>
</dbReference>
<evidence type="ECO:0000256" key="1">
    <source>
        <dbReference type="PROSITE-ProRule" id="PRU00176"/>
    </source>
</evidence>
<dbReference type="InterPro" id="IPR000504">
    <property type="entry name" value="RRM_dom"/>
</dbReference>
<proteinExistence type="predicted"/>
<feature type="region of interest" description="Disordered" evidence="2">
    <location>
        <begin position="499"/>
        <end position="542"/>
    </location>
</feature>
<feature type="compositionally biased region" description="Low complexity" evidence="2">
    <location>
        <begin position="18"/>
        <end position="40"/>
    </location>
</feature>
<name>A0A0U1LIZ5_TALIS</name>
<accession>A0A0U1LIZ5</accession>
<organism evidence="4 5">
    <name type="scientific">Talaromyces islandicus</name>
    <name type="common">Penicillium islandicum</name>
    <dbReference type="NCBI Taxonomy" id="28573"/>
    <lineage>
        <taxon>Eukaryota</taxon>
        <taxon>Fungi</taxon>
        <taxon>Dikarya</taxon>
        <taxon>Ascomycota</taxon>
        <taxon>Pezizomycotina</taxon>
        <taxon>Eurotiomycetes</taxon>
        <taxon>Eurotiomycetidae</taxon>
        <taxon>Eurotiales</taxon>
        <taxon>Trichocomaceae</taxon>
        <taxon>Talaromyces</taxon>
        <taxon>Talaromyces sect. Islandici</taxon>
    </lineage>
</organism>
<evidence type="ECO:0000313" key="4">
    <source>
        <dbReference type="EMBL" id="CRG82979.1"/>
    </source>
</evidence>
<dbReference type="SMART" id="SM00360">
    <property type="entry name" value="RRM"/>
    <property type="match status" value="1"/>
</dbReference>
<feature type="region of interest" description="Disordered" evidence="2">
    <location>
        <begin position="634"/>
        <end position="658"/>
    </location>
</feature>
<gene>
    <name evidence="4" type="ORF">PISL3812_00327</name>
</gene>
<dbReference type="InterPro" id="IPR012677">
    <property type="entry name" value="Nucleotide-bd_a/b_plait_sf"/>
</dbReference>
<reference evidence="4 5" key="1">
    <citation type="submission" date="2015-04" db="EMBL/GenBank/DDBJ databases">
        <authorList>
            <person name="Syromyatnikov M.Y."/>
            <person name="Popov V.N."/>
        </authorList>
    </citation>
    <scope>NUCLEOTIDE SEQUENCE [LARGE SCALE GENOMIC DNA]</scope>
    <source>
        <strain evidence="4">WF-38-12</strain>
    </source>
</reference>
<dbReference type="Gene3D" id="3.30.70.330">
    <property type="match status" value="1"/>
</dbReference>
<dbReference type="EMBL" id="CVMT01000001">
    <property type="protein sequence ID" value="CRG82979.1"/>
    <property type="molecule type" value="Genomic_DNA"/>
</dbReference>
<evidence type="ECO:0000256" key="2">
    <source>
        <dbReference type="SAM" id="MobiDB-lite"/>
    </source>
</evidence>
<keyword evidence="5" id="KW-1185">Reference proteome</keyword>
<feature type="region of interest" description="Disordered" evidence="2">
    <location>
        <begin position="1"/>
        <end position="124"/>
    </location>
</feature>
<feature type="domain" description="RRM" evidence="3">
    <location>
        <begin position="267"/>
        <end position="357"/>
    </location>
</feature>
<dbReference type="AlphaFoldDB" id="A0A0U1LIZ5"/>
<dbReference type="GO" id="GO:0003723">
    <property type="term" value="F:RNA binding"/>
    <property type="evidence" value="ECO:0007669"/>
    <property type="project" value="UniProtKB-UniRule"/>
</dbReference>
<dbReference type="OrthoDB" id="4226546at2759"/>
<dbReference type="InterPro" id="IPR035979">
    <property type="entry name" value="RBD_domain_sf"/>
</dbReference>
<dbReference type="SUPFAM" id="SSF54928">
    <property type="entry name" value="RNA-binding domain, RBD"/>
    <property type="match status" value="1"/>
</dbReference>
<evidence type="ECO:0000259" key="3">
    <source>
        <dbReference type="PROSITE" id="PS50102"/>
    </source>
</evidence>
<protein>
    <recommendedName>
        <fullName evidence="3">RRM domain-containing protein</fullName>
    </recommendedName>
</protein>
<feature type="compositionally biased region" description="Basic and acidic residues" evidence="2">
    <location>
        <begin position="641"/>
        <end position="652"/>
    </location>
</feature>
<sequence length="658" mass="73145">MMNPEAEFVPRNAQPDPGSGSTVGDTPDSSSDTTPSHGPGDTADTGSCPDDNGVHDTNGHGSGHGSGNVTDPAADPPAGYSRDATSEADDDPSVAPPTGPEYGPATDYYDSLAGPPAGSVYDPRYDHAPGYYPNHDPEFDPRYAQGHPMNQPQPMYHHYNSYPTHAYPEYPAHPEYPTYHVYTTYHPPYPAYPPHSCHPHHISGYATPAYTPSQPVFAVAAPAPLATPPHCRAYVHGSKAGDTYNPSPPHILPATNTMPGRMGDPEAKIFVGDLPIGETPHLRTTHYLTTCLNELFQPFGKCWVNVSWGETAKKGNRVPTGWVQYKKVADAEKALARAKERGIKVGDRRLRIERADGKRILRVWPKSMSSSITVNELHKEFHRFMHWLTSKTNHEFLFHVSDCGELITKDNGPVMSVGVMFRWCEDAQYAARKFQVFPSHFHMRIEPVRTITGLPSWRTSKLDCASRIDQLEVDPGHEWHDNMHNLYLETIDHIEAELEESLDESSSSNNSSNSTPQPSDDRPRQPTSNNPPPSGPKSPSTLEDIEYEREKKVRKAKHWSNVVLRNGNGLFKTKEQAEAPSSSSVQQDARLHMVLDTIEEEGEEEDTENHFHLNSAVENEEEEWEDDCDTVVALSDSGPSEAREETREEIKQGKMPAR</sequence>
<dbReference type="Proteomes" id="UP000054383">
    <property type="component" value="Unassembled WGS sequence"/>
</dbReference>